<keyword evidence="2" id="KW-1185">Reference proteome</keyword>
<dbReference type="EMBL" id="BGZK01000308">
    <property type="protein sequence ID" value="GBP35727.1"/>
    <property type="molecule type" value="Genomic_DNA"/>
</dbReference>
<name>A0A4C1VBT1_EUMVA</name>
<gene>
    <name evidence="1" type="ORF">EVAR_82661_1</name>
</gene>
<sequence>MWMFLAVAKIESGLVSGAARLKMSPFFTMTRLARYSVPTQEAADALVTPLWSRMSCMSSSDHLLFGGHGLSYRKGTDRKTDYWSGKNFSFTTKRPDSGVDVADGVKDYISAVTVDPEMNCLLSGVQQETD</sequence>
<comment type="caution">
    <text evidence="1">The sequence shown here is derived from an EMBL/GenBank/DDBJ whole genome shotgun (WGS) entry which is preliminary data.</text>
</comment>
<evidence type="ECO:0000313" key="2">
    <source>
        <dbReference type="Proteomes" id="UP000299102"/>
    </source>
</evidence>
<dbReference type="AlphaFoldDB" id="A0A4C1VBT1"/>
<evidence type="ECO:0000313" key="1">
    <source>
        <dbReference type="EMBL" id="GBP35727.1"/>
    </source>
</evidence>
<dbReference type="Proteomes" id="UP000299102">
    <property type="component" value="Unassembled WGS sequence"/>
</dbReference>
<organism evidence="1 2">
    <name type="scientific">Eumeta variegata</name>
    <name type="common">Bagworm moth</name>
    <name type="synonym">Eumeta japonica</name>
    <dbReference type="NCBI Taxonomy" id="151549"/>
    <lineage>
        <taxon>Eukaryota</taxon>
        <taxon>Metazoa</taxon>
        <taxon>Ecdysozoa</taxon>
        <taxon>Arthropoda</taxon>
        <taxon>Hexapoda</taxon>
        <taxon>Insecta</taxon>
        <taxon>Pterygota</taxon>
        <taxon>Neoptera</taxon>
        <taxon>Endopterygota</taxon>
        <taxon>Lepidoptera</taxon>
        <taxon>Glossata</taxon>
        <taxon>Ditrysia</taxon>
        <taxon>Tineoidea</taxon>
        <taxon>Psychidae</taxon>
        <taxon>Oiketicinae</taxon>
        <taxon>Eumeta</taxon>
    </lineage>
</organism>
<proteinExistence type="predicted"/>
<accession>A0A4C1VBT1</accession>
<protein>
    <submittedName>
        <fullName evidence="1">Uncharacterized protein</fullName>
    </submittedName>
</protein>
<reference evidence="1 2" key="1">
    <citation type="journal article" date="2019" name="Commun. Biol.">
        <title>The bagworm genome reveals a unique fibroin gene that provides high tensile strength.</title>
        <authorList>
            <person name="Kono N."/>
            <person name="Nakamura H."/>
            <person name="Ohtoshi R."/>
            <person name="Tomita M."/>
            <person name="Numata K."/>
            <person name="Arakawa K."/>
        </authorList>
    </citation>
    <scope>NUCLEOTIDE SEQUENCE [LARGE SCALE GENOMIC DNA]</scope>
</reference>